<keyword evidence="1" id="KW-0812">Transmembrane</keyword>
<protein>
    <submittedName>
        <fullName evidence="2">Uncharacterized protein</fullName>
    </submittedName>
</protein>
<comment type="caution">
    <text evidence="2">The sequence shown here is derived from an EMBL/GenBank/DDBJ whole genome shotgun (WGS) entry which is preliminary data.</text>
</comment>
<reference evidence="2 3" key="1">
    <citation type="journal article" date="2018" name="Sci. Rep.">
        <title>Extensive genomic diversity among Mycobacterium marinum strains revealed by whole genome sequencing.</title>
        <authorList>
            <person name="Das S."/>
            <person name="Pettersson B.M."/>
            <person name="Behra P.R."/>
            <person name="Mallick A."/>
            <person name="Cheramie M."/>
            <person name="Ramesh M."/>
            <person name="Shirreff L."/>
            <person name="DuCote T."/>
            <person name="Dasgupta S."/>
            <person name="Ennis D.G."/>
            <person name="Kirsebom L.A."/>
        </authorList>
    </citation>
    <scope>NUCLEOTIDE SEQUENCE [LARGE SCALE GENOMIC DNA]</scope>
    <source>
        <strain evidence="2 3">Davis1</strain>
    </source>
</reference>
<sequence>MFAGMTSVVVIVVAVEIQVGALAILSPMMG</sequence>
<dbReference type="Proteomes" id="UP000257451">
    <property type="component" value="Unassembled WGS sequence"/>
</dbReference>
<feature type="transmembrane region" description="Helical" evidence="1">
    <location>
        <begin position="6"/>
        <end position="25"/>
    </location>
</feature>
<evidence type="ECO:0000313" key="2">
    <source>
        <dbReference type="EMBL" id="RFZ31879.1"/>
    </source>
</evidence>
<name>A0A3E2MMS2_MYCMR</name>
<dbReference type="AlphaFoldDB" id="A0A3E2MMS2"/>
<evidence type="ECO:0000313" key="3">
    <source>
        <dbReference type="Proteomes" id="UP000257451"/>
    </source>
</evidence>
<organism evidence="2 3">
    <name type="scientific">Mycobacterium marinum</name>
    <dbReference type="NCBI Taxonomy" id="1781"/>
    <lineage>
        <taxon>Bacteria</taxon>
        <taxon>Bacillati</taxon>
        <taxon>Actinomycetota</taxon>
        <taxon>Actinomycetes</taxon>
        <taxon>Mycobacteriales</taxon>
        <taxon>Mycobacteriaceae</taxon>
        <taxon>Mycobacterium</taxon>
        <taxon>Mycobacterium ulcerans group</taxon>
    </lineage>
</organism>
<keyword evidence="1" id="KW-1133">Transmembrane helix</keyword>
<dbReference type="EMBL" id="PEDF01000221">
    <property type="protein sequence ID" value="RFZ31879.1"/>
    <property type="molecule type" value="Genomic_DNA"/>
</dbReference>
<keyword evidence="1" id="KW-0472">Membrane</keyword>
<evidence type="ECO:0000256" key="1">
    <source>
        <dbReference type="SAM" id="Phobius"/>
    </source>
</evidence>
<accession>A0A3E2MMS2</accession>
<proteinExistence type="predicted"/>
<gene>
    <name evidence="2" type="ORF">DAVIS_05532</name>
</gene>